<accession>A0ABP6YB48</accession>
<evidence type="ECO:0000313" key="4">
    <source>
        <dbReference type="Proteomes" id="UP001500689"/>
    </source>
</evidence>
<feature type="compositionally biased region" description="Low complexity" evidence="1">
    <location>
        <begin position="154"/>
        <end position="342"/>
    </location>
</feature>
<feature type="region of interest" description="Disordered" evidence="1">
    <location>
        <begin position="1"/>
        <end position="24"/>
    </location>
</feature>
<protein>
    <recommendedName>
        <fullName evidence="2">Lsr2 dimerization domain-containing protein</fullName>
    </recommendedName>
</protein>
<comment type="caution">
    <text evidence="3">The sequence shown here is derived from an EMBL/GenBank/DDBJ whole genome shotgun (WGS) entry which is preliminary data.</text>
</comment>
<name>A0ABP6YB48_9PSEU</name>
<feature type="domain" description="Lsr2 dimerization" evidence="2">
    <location>
        <begin position="49"/>
        <end position="106"/>
    </location>
</feature>
<evidence type="ECO:0000259" key="2">
    <source>
        <dbReference type="Pfam" id="PF11774"/>
    </source>
</evidence>
<dbReference type="InterPro" id="IPR042261">
    <property type="entry name" value="Lsr2-like_dimerization"/>
</dbReference>
<reference evidence="4" key="1">
    <citation type="journal article" date="2019" name="Int. J. Syst. Evol. Microbiol.">
        <title>The Global Catalogue of Microorganisms (GCM) 10K type strain sequencing project: providing services to taxonomists for standard genome sequencing and annotation.</title>
        <authorList>
            <consortium name="The Broad Institute Genomics Platform"/>
            <consortium name="The Broad Institute Genome Sequencing Center for Infectious Disease"/>
            <person name="Wu L."/>
            <person name="Ma J."/>
        </authorList>
    </citation>
    <scope>NUCLEOTIDE SEQUENCE [LARGE SCALE GENOMIC DNA]</scope>
    <source>
        <strain evidence="4">JCM 16898</strain>
    </source>
</reference>
<keyword evidence="4" id="KW-1185">Reference proteome</keyword>
<evidence type="ECO:0000313" key="3">
    <source>
        <dbReference type="EMBL" id="GAA3578249.1"/>
    </source>
</evidence>
<dbReference type="Gene3D" id="3.30.60.230">
    <property type="entry name" value="Lsr2, dimerization domain"/>
    <property type="match status" value="1"/>
</dbReference>
<feature type="region of interest" description="Disordered" evidence="1">
    <location>
        <begin position="122"/>
        <end position="370"/>
    </location>
</feature>
<dbReference type="InterPro" id="IPR024412">
    <property type="entry name" value="Lsr2_dim_dom"/>
</dbReference>
<sequence>MRPAHTTGRVRASQPLLSSVSRKTGGTGEFRRVAVPVASTIDRARETPMAKNTAVRVLDDLTGEPASETVSFALDGAEYDIDLAAGNAAALREFLDRYRIRGRRVGGRKLRTRYVPGAKPVTKTKRTKAKPVAGTRSAATAAVSRKTKPAKEIGTTTARGKTTAAKATAAKPAPVKTTRPAKATTTKPAGTEAAGTKPSGSKTANAKARPAKAAAKVAGTTTNRARATGRTTTAKPTAAAKPATAKTGSSTPARGKAATAKTKATGSARGRTAANKTGAAKTARGKATSAAAITTAGTGGETAAPAGRTPRATTTRGTAPNTPAPVRTKAAPAEARPAAPQPGFTDPSAGPVKAPRAARKVPVVQFSAKS</sequence>
<feature type="compositionally biased region" description="Polar residues" evidence="1">
    <location>
        <begin position="15"/>
        <end position="24"/>
    </location>
</feature>
<gene>
    <name evidence="3" type="ORF">GCM10022222_73780</name>
</gene>
<organism evidence="3 4">
    <name type="scientific">Amycolatopsis ultiminotia</name>
    <dbReference type="NCBI Taxonomy" id="543629"/>
    <lineage>
        <taxon>Bacteria</taxon>
        <taxon>Bacillati</taxon>
        <taxon>Actinomycetota</taxon>
        <taxon>Actinomycetes</taxon>
        <taxon>Pseudonocardiales</taxon>
        <taxon>Pseudonocardiaceae</taxon>
        <taxon>Amycolatopsis</taxon>
    </lineage>
</organism>
<evidence type="ECO:0000256" key="1">
    <source>
        <dbReference type="SAM" id="MobiDB-lite"/>
    </source>
</evidence>
<dbReference type="Proteomes" id="UP001500689">
    <property type="component" value="Unassembled WGS sequence"/>
</dbReference>
<dbReference type="EMBL" id="BAAAZN010000022">
    <property type="protein sequence ID" value="GAA3578249.1"/>
    <property type="molecule type" value="Genomic_DNA"/>
</dbReference>
<proteinExistence type="predicted"/>
<dbReference type="Pfam" id="PF11774">
    <property type="entry name" value="Lsr2"/>
    <property type="match status" value="1"/>
</dbReference>